<feature type="transmembrane region" description="Helical" evidence="2">
    <location>
        <begin position="9"/>
        <end position="30"/>
    </location>
</feature>
<evidence type="ECO:0000313" key="4">
    <source>
        <dbReference type="Proteomes" id="UP001235840"/>
    </source>
</evidence>
<keyword evidence="2" id="KW-0812">Transmembrane</keyword>
<name>A0ABT9VZ49_9BACI</name>
<feature type="compositionally biased region" description="Basic and acidic residues" evidence="1">
    <location>
        <begin position="39"/>
        <end position="71"/>
    </location>
</feature>
<evidence type="ECO:0008006" key="5">
    <source>
        <dbReference type="Google" id="ProtNLM"/>
    </source>
</evidence>
<protein>
    <recommendedName>
        <fullName evidence="5">Secreted protein</fullName>
    </recommendedName>
</protein>
<comment type="caution">
    <text evidence="3">The sequence shown here is derived from an EMBL/GenBank/DDBJ whole genome shotgun (WGS) entry which is preliminary data.</text>
</comment>
<dbReference type="Proteomes" id="UP001235840">
    <property type="component" value="Unassembled WGS sequence"/>
</dbReference>
<evidence type="ECO:0000313" key="3">
    <source>
        <dbReference type="EMBL" id="MDQ0166269.1"/>
    </source>
</evidence>
<gene>
    <name evidence="3" type="ORF">J2S11_002170</name>
</gene>
<evidence type="ECO:0000256" key="2">
    <source>
        <dbReference type="SAM" id="Phobius"/>
    </source>
</evidence>
<dbReference type="RefSeq" id="WP_307394327.1">
    <property type="nucleotide sequence ID" value="NZ_JAUSTY010000007.1"/>
</dbReference>
<dbReference type="EMBL" id="JAUSTY010000007">
    <property type="protein sequence ID" value="MDQ0166269.1"/>
    <property type="molecule type" value="Genomic_DNA"/>
</dbReference>
<proteinExistence type="predicted"/>
<feature type="region of interest" description="Disordered" evidence="1">
    <location>
        <begin position="39"/>
        <end position="100"/>
    </location>
</feature>
<evidence type="ECO:0000256" key="1">
    <source>
        <dbReference type="SAM" id="MobiDB-lite"/>
    </source>
</evidence>
<keyword evidence="2" id="KW-1133">Transmembrane helix</keyword>
<feature type="compositionally biased region" description="Basic and acidic residues" evidence="1">
    <location>
        <begin position="88"/>
        <end position="98"/>
    </location>
</feature>
<keyword evidence="2" id="KW-0472">Membrane</keyword>
<sequence>MKSTQAKKWMLYAGLYVALVIAAYVVYVNWIQEERVSHGHHSNEDIEGGHDQEKHDDHEQGEDEKQADGHGNHGGHGSREQSGGNGHGHGEHGAHTGESEVIPTVMYEEGEGLTIKLENVAGDPVTSLEMNHEKLMHLIVVSDDLESYSHVHPVEAGEGEFHIAKELEAGTYQVFVDIKPIDYGYHIEALPLQVGQVQGHKHASLTPSQSYIQTVDGVQVTLDTGTLLAGEEVTLSFVIENAEPEPYLGARGHIVILDEAAINFIHVHPVSDEETRFETVFTEPGLYKLWAEFQFEGNIHVYPFVLEVQ</sequence>
<reference evidence="3 4" key="1">
    <citation type="submission" date="2023-07" db="EMBL/GenBank/DDBJ databases">
        <title>Genomic Encyclopedia of Type Strains, Phase IV (KMG-IV): sequencing the most valuable type-strain genomes for metagenomic binning, comparative biology and taxonomic classification.</title>
        <authorList>
            <person name="Goeker M."/>
        </authorList>
    </citation>
    <scope>NUCLEOTIDE SEQUENCE [LARGE SCALE GENOMIC DNA]</scope>
    <source>
        <strain evidence="3 4">DSM 12751</strain>
    </source>
</reference>
<accession>A0ABT9VZ49</accession>
<organism evidence="3 4">
    <name type="scientific">Caldalkalibacillus horti</name>
    <dbReference type="NCBI Taxonomy" id="77523"/>
    <lineage>
        <taxon>Bacteria</taxon>
        <taxon>Bacillati</taxon>
        <taxon>Bacillota</taxon>
        <taxon>Bacilli</taxon>
        <taxon>Bacillales</taxon>
        <taxon>Bacillaceae</taxon>
        <taxon>Caldalkalibacillus</taxon>
    </lineage>
</organism>
<keyword evidence="4" id="KW-1185">Reference proteome</keyword>